<dbReference type="PANTHER" id="PTHR42776:SF27">
    <property type="entry name" value="DIPEPTIDYL PEPTIDASE FAMILY MEMBER 6"/>
    <property type="match status" value="1"/>
</dbReference>
<dbReference type="OrthoDB" id="9812921at2"/>
<comment type="caution">
    <text evidence="4">The sequence shown here is derived from an EMBL/GenBank/DDBJ whole genome shotgun (WGS) entry which is preliminary data.</text>
</comment>
<dbReference type="Pfam" id="PF00326">
    <property type="entry name" value="Peptidase_S9"/>
    <property type="match status" value="1"/>
</dbReference>
<gene>
    <name evidence="4" type="ORF">CWB99_19335</name>
</gene>
<reference evidence="4 5" key="1">
    <citation type="submission" date="2018-01" db="EMBL/GenBank/DDBJ databases">
        <authorList>
            <person name="Paulsen S."/>
            <person name="Gram L.K."/>
        </authorList>
    </citation>
    <scope>NUCLEOTIDE SEQUENCE [LARGE SCALE GENOMIC DNA]</scope>
    <source>
        <strain evidence="4 5">S2676</strain>
    </source>
</reference>
<keyword evidence="2" id="KW-0732">Signal</keyword>
<dbReference type="AlphaFoldDB" id="A0A5S3WI13"/>
<evidence type="ECO:0000313" key="5">
    <source>
        <dbReference type="Proteomes" id="UP000310249"/>
    </source>
</evidence>
<evidence type="ECO:0000259" key="3">
    <source>
        <dbReference type="Pfam" id="PF00326"/>
    </source>
</evidence>
<dbReference type="InterPro" id="IPR001375">
    <property type="entry name" value="Peptidase_S9_cat"/>
</dbReference>
<dbReference type="SUPFAM" id="SSF53474">
    <property type="entry name" value="alpha/beta-Hydrolases"/>
    <property type="match status" value="1"/>
</dbReference>
<dbReference type="Gene3D" id="3.40.50.1820">
    <property type="entry name" value="alpha/beta hydrolase"/>
    <property type="match status" value="1"/>
</dbReference>
<feature type="signal peptide" evidence="2">
    <location>
        <begin position="1"/>
        <end position="20"/>
    </location>
</feature>
<name>A0A5S3WI13_9GAMM</name>
<accession>A0A5S3WI13</accession>
<evidence type="ECO:0000313" key="4">
    <source>
        <dbReference type="EMBL" id="TMP26136.1"/>
    </source>
</evidence>
<dbReference type="GO" id="GO:0006508">
    <property type="term" value="P:proteolysis"/>
    <property type="evidence" value="ECO:0007669"/>
    <property type="project" value="InterPro"/>
</dbReference>
<dbReference type="RefSeq" id="WP_138551477.1">
    <property type="nucleotide sequence ID" value="NZ_PNCH01000025.1"/>
</dbReference>
<dbReference type="GO" id="GO:0004252">
    <property type="term" value="F:serine-type endopeptidase activity"/>
    <property type="evidence" value="ECO:0007669"/>
    <property type="project" value="TreeGrafter"/>
</dbReference>
<reference evidence="5" key="2">
    <citation type="submission" date="2019-06" db="EMBL/GenBank/DDBJ databases">
        <title>Co-occurence of chitin degradation, pigmentation and bioactivity in marine Pseudoalteromonas.</title>
        <authorList>
            <person name="Sonnenschein E.C."/>
            <person name="Bech P.K."/>
        </authorList>
    </citation>
    <scope>NUCLEOTIDE SEQUENCE [LARGE SCALE GENOMIC DNA]</scope>
    <source>
        <strain evidence="5">S2676</strain>
    </source>
</reference>
<dbReference type="InterPro" id="IPR029058">
    <property type="entry name" value="AB_hydrolase_fold"/>
</dbReference>
<keyword evidence="1" id="KW-0378">Hydrolase</keyword>
<evidence type="ECO:0000256" key="1">
    <source>
        <dbReference type="ARBA" id="ARBA00022801"/>
    </source>
</evidence>
<protein>
    <submittedName>
        <fullName evidence="4">Peptidase</fullName>
    </submittedName>
</protein>
<sequence>MYRFVVVLLLLSFASTSAVGSEVKSELNNVKSCYRGIFSEYSTWESAMQRKFSSNGIETSKAMKKLSGFKSRFTEEDFNYFKSKLSCQTFTYRVDGIDVQGFVIKPIVLSEKAPVIIYNRGGNGNYGAVVFGSMMANLFPLAKEGFVIVGSQYRGTFTKEDNLDEFGGQDVNDIVALMDIIPHIEGVDIKRVGMYGVSRGAMQTYLAAKKIPSIKAIAAVAGVVDLKKELEYRPNMEKVYKNRIPLYESDKDAQLLSRSAISWVEKLSKETPILLLHGDQDKRVSVDNSRRFSEALNAGKIPNKLIIYKNDNHFLEKNRRAVFAELSGWFHSHL</sequence>
<dbReference type="PANTHER" id="PTHR42776">
    <property type="entry name" value="SERINE PEPTIDASE S9 FAMILY MEMBER"/>
    <property type="match status" value="1"/>
</dbReference>
<dbReference type="EMBL" id="PNCI01000050">
    <property type="protein sequence ID" value="TMP26136.1"/>
    <property type="molecule type" value="Genomic_DNA"/>
</dbReference>
<organism evidence="4 5">
    <name type="scientific">Pseudoalteromonas rubra</name>
    <dbReference type="NCBI Taxonomy" id="43658"/>
    <lineage>
        <taxon>Bacteria</taxon>
        <taxon>Pseudomonadati</taxon>
        <taxon>Pseudomonadota</taxon>
        <taxon>Gammaproteobacteria</taxon>
        <taxon>Alteromonadales</taxon>
        <taxon>Pseudoalteromonadaceae</taxon>
        <taxon>Pseudoalteromonas</taxon>
    </lineage>
</organism>
<feature type="domain" description="Peptidase S9 prolyl oligopeptidase catalytic" evidence="3">
    <location>
        <begin position="135"/>
        <end position="333"/>
    </location>
</feature>
<feature type="chain" id="PRO_5024272395" evidence="2">
    <location>
        <begin position="21"/>
        <end position="334"/>
    </location>
</feature>
<dbReference type="Proteomes" id="UP000310249">
    <property type="component" value="Unassembled WGS sequence"/>
</dbReference>
<evidence type="ECO:0000256" key="2">
    <source>
        <dbReference type="SAM" id="SignalP"/>
    </source>
</evidence>
<proteinExistence type="predicted"/>